<evidence type="ECO:0000313" key="1">
    <source>
        <dbReference type="EMBL" id="VFK47617.1"/>
    </source>
</evidence>
<dbReference type="AlphaFoldDB" id="A0A450Z1H3"/>
<accession>A0A450Z1H3</accession>
<proteinExistence type="predicted"/>
<dbReference type="EMBL" id="CAADFT010000088">
    <property type="protein sequence ID" value="VFK47617.1"/>
    <property type="molecule type" value="Genomic_DNA"/>
</dbReference>
<organism evidence="1">
    <name type="scientific">Candidatus Kentrum sp. TC</name>
    <dbReference type="NCBI Taxonomy" id="2126339"/>
    <lineage>
        <taxon>Bacteria</taxon>
        <taxon>Pseudomonadati</taxon>
        <taxon>Pseudomonadota</taxon>
        <taxon>Gammaproteobacteria</taxon>
        <taxon>Candidatus Kentrum</taxon>
    </lineage>
</organism>
<reference evidence="1" key="1">
    <citation type="submission" date="2019-02" db="EMBL/GenBank/DDBJ databases">
        <authorList>
            <person name="Gruber-Vodicka R. H."/>
            <person name="Seah K. B. B."/>
        </authorList>
    </citation>
    <scope>NUCLEOTIDE SEQUENCE</scope>
    <source>
        <strain evidence="1">BECK_BZ125</strain>
    </source>
</reference>
<protein>
    <submittedName>
        <fullName evidence="1">Uncharacterized protein</fullName>
    </submittedName>
</protein>
<gene>
    <name evidence="1" type="ORF">BECKTC1821E_GA0114239_108811</name>
</gene>
<name>A0A450Z1H3_9GAMM</name>
<sequence>MKELNDLHSAILDAIQAHFKKLKTVAMYDVGNTEPIETPAALLVMDSGGKGEDLGDGRFPLRCPITVHCILGFKTKNLALELRKFATSVIRLVDRNRWGMEGSVDLPDIAGQDAIGPGEFRPGQDGYDSWYAT</sequence>